<protein>
    <submittedName>
        <fullName evidence="2">Uncharacterized protein</fullName>
    </submittedName>
</protein>
<evidence type="ECO:0000256" key="1">
    <source>
        <dbReference type="SAM" id="MobiDB-lite"/>
    </source>
</evidence>
<evidence type="ECO:0000313" key="3">
    <source>
        <dbReference type="Proteomes" id="UP000033393"/>
    </source>
</evidence>
<dbReference type="AlphaFoldDB" id="A0A0F0GLL3"/>
<feature type="region of interest" description="Disordered" evidence="1">
    <location>
        <begin position="585"/>
        <end position="614"/>
    </location>
</feature>
<evidence type="ECO:0000313" key="2">
    <source>
        <dbReference type="EMBL" id="KJK42867.1"/>
    </source>
</evidence>
<name>A0A0F0GLL3_LENAE</name>
<proteinExistence type="predicted"/>
<keyword evidence="3" id="KW-1185">Reference proteome</keyword>
<organism evidence="2 3">
    <name type="scientific">Lentzea aerocolonigenes</name>
    <name type="common">Lechevalieria aerocolonigenes</name>
    <name type="synonym">Saccharothrix aerocolonigenes</name>
    <dbReference type="NCBI Taxonomy" id="68170"/>
    <lineage>
        <taxon>Bacteria</taxon>
        <taxon>Bacillati</taxon>
        <taxon>Actinomycetota</taxon>
        <taxon>Actinomycetes</taxon>
        <taxon>Pseudonocardiales</taxon>
        <taxon>Pseudonocardiaceae</taxon>
        <taxon>Lentzea</taxon>
    </lineage>
</organism>
<feature type="compositionally biased region" description="Low complexity" evidence="1">
    <location>
        <begin position="486"/>
        <end position="496"/>
    </location>
</feature>
<dbReference type="EMBL" id="JYJG01000324">
    <property type="protein sequence ID" value="KJK42867.1"/>
    <property type="molecule type" value="Genomic_DNA"/>
</dbReference>
<sequence>MAMRTSGLPSNDDLLLLSDRRVVEPREKVEPTAKHKFDVEPIAGVDNELVEIGLQYWSLTGVDQYGNLMWAMPVKDIDTRGRGPANVVAAAAVRAVLPDMQCSKCQQELRLRSRSALETVLAGGPASCVDCDVNLQRRAAALLAPEGEAARQIREERQLRKQDEQHQRDALIQARNGWRSAQQQLLVDTFSYGQLSMDPIPDAPVEAELTVLALLRFAAATSPIPPLREWHHAFPFHADRDRIHHLINDARSAKLIQPDATTPPEAFAWEPRTFQEAWDLVQDDHSRLQGPTLTSAYYPLSVLWQIPFGPSPETGRERLDAHLCDRLKPANLTAQRQEDLLRIAHEILAAEAVRYFNRELERHNLPEVAENHAPRLSDAVDRVVAEYSLGFAYFLAWKATQTAAAAAQANPQAPRHNMTTHGVNMFERHVQRALDDAAPPAREFEENTKFPLAATTKTLFYTVLEMDPMRTSMAAARIAMPPPAPSMATASQATASTEEDGPGFRKYSGTWVEFTGEAQAEVVMRAGLYLHQLEDQADIHVLVSSMHWEAFSMEYPDGYRLRLELDGVTAEQLPAEARFDLSAASDMPTGCASERPAPQPENTHIRNEIDDEPS</sequence>
<feature type="region of interest" description="Disordered" evidence="1">
    <location>
        <begin position="483"/>
        <end position="502"/>
    </location>
</feature>
<accession>A0A0F0GLL3</accession>
<dbReference type="Proteomes" id="UP000033393">
    <property type="component" value="Unassembled WGS sequence"/>
</dbReference>
<comment type="caution">
    <text evidence="2">The sequence shown here is derived from an EMBL/GenBank/DDBJ whole genome shotgun (WGS) entry which is preliminary data.</text>
</comment>
<gene>
    <name evidence="2" type="ORF">UK23_35365</name>
</gene>
<dbReference type="PATRIC" id="fig|68170.10.peg.9215"/>
<reference evidence="2 3" key="1">
    <citation type="submission" date="2015-02" db="EMBL/GenBank/DDBJ databases">
        <authorList>
            <person name="Ju K.-S."/>
            <person name="Doroghazi J.R."/>
            <person name="Metcalf W."/>
        </authorList>
    </citation>
    <scope>NUCLEOTIDE SEQUENCE [LARGE SCALE GENOMIC DNA]</scope>
    <source>
        <strain evidence="2 3">NRRL B-16140</strain>
    </source>
</reference>